<sequence length="228" mass="23841">MSVALVLQAQSDAPPGRLATWAARRGIALDVQDVTADRPLPRPGSHDLAIALGSDASLAGRPSGWALRLVDWLRDAERIGMPVLGICFGAQALALAHGGSVHRLAEPEIGLVRVESADARLVPTGPWVTWHEDVVTLPPLAYELARNEVGPQAFSVGHALGVQFHPEADAEILAGWVDADGGRQLASTRIDGAALAARAAAADQALGRDADALFDRFAASSVEPRPVA</sequence>
<keyword evidence="2" id="KW-0315">Glutamine amidotransferase</keyword>
<gene>
    <name evidence="2" type="ORF">SK069_05140</name>
</gene>
<evidence type="ECO:0000313" key="2">
    <source>
        <dbReference type="EMBL" id="MDX8150970.1"/>
    </source>
</evidence>
<name>A0ABU4VGM5_9ACTN</name>
<dbReference type="PANTHER" id="PTHR42695">
    <property type="entry name" value="GLUTAMINE AMIDOTRANSFERASE YLR126C-RELATED"/>
    <property type="match status" value="1"/>
</dbReference>
<dbReference type="InterPro" id="IPR029062">
    <property type="entry name" value="Class_I_gatase-like"/>
</dbReference>
<accession>A0ABU4VGM5</accession>
<dbReference type="CDD" id="cd01741">
    <property type="entry name" value="GATase1_1"/>
    <property type="match status" value="1"/>
</dbReference>
<keyword evidence="2" id="KW-0378">Hydrolase</keyword>
<protein>
    <submittedName>
        <fullName evidence="2">Type 1 glutamine amidotransferase</fullName>
        <ecNumber evidence="2">3.4.-.-</ecNumber>
    </submittedName>
</protein>
<reference evidence="2 3" key="1">
    <citation type="submission" date="2023-11" db="EMBL/GenBank/DDBJ databases">
        <authorList>
            <person name="Xu M."/>
            <person name="Jiang T."/>
        </authorList>
    </citation>
    <scope>NUCLEOTIDE SEQUENCE [LARGE SCALE GENOMIC DNA]</scope>
    <source>
        <strain evidence="2 3">SD</strain>
    </source>
</reference>
<dbReference type="EC" id="3.4.-.-" evidence="2"/>
<dbReference type="GO" id="GO:0016787">
    <property type="term" value="F:hydrolase activity"/>
    <property type="evidence" value="ECO:0007669"/>
    <property type="project" value="UniProtKB-KW"/>
</dbReference>
<dbReference type="InterPro" id="IPR044992">
    <property type="entry name" value="ChyE-like"/>
</dbReference>
<dbReference type="Proteomes" id="UP001277761">
    <property type="component" value="Unassembled WGS sequence"/>
</dbReference>
<organism evidence="2 3">
    <name type="scientific">Patulibacter brassicae</name>
    <dbReference type="NCBI Taxonomy" id="1705717"/>
    <lineage>
        <taxon>Bacteria</taxon>
        <taxon>Bacillati</taxon>
        <taxon>Actinomycetota</taxon>
        <taxon>Thermoleophilia</taxon>
        <taxon>Solirubrobacterales</taxon>
        <taxon>Patulibacteraceae</taxon>
        <taxon>Patulibacter</taxon>
    </lineage>
</organism>
<dbReference type="EMBL" id="JAXAVX010000002">
    <property type="protein sequence ID" value="MDX8150970.1"/>
    <property type="molecule type" value="Genomic_DNA"/>
</dbReference>
<comment type="caution">
    <text evidence="2">The sequence shown here is derived from an EMBL/GenBank/DDBJ whole genome shotgun (WGS) entry which is preliminary data.</text>
</comment>
<proteinExistence type="predicted"/>
<evidence type="ECO:0000313" key="3">
    <source>
        <dbReference type="Proteomes" id="UP001277761"/>
    </source>
</evidence>
<dbReference type="InterPro" id="IPR017926">
    <property type="entry name" value="GATASE"/>
</dbReference>
<keyword evidence="3" id="KW-1185">Reference proteome</keyword>
<dbReference type="Gene3D" id="3.40.50.880">
    <property type="match status" value="1"/>
</dbReference>
<dbReference type="PROSITE" id="PS51273">
    <property type="entry name" value="GATASE_TYPE_1"/>
    <property type="match status" value="1"/>
</dbReference>
<dbReference type="SUPFAM" id="SSF52317">
    <property type="entry name" value="Class I glutamine amidotransferase-like"/>
    <property type="match status" value="1"/>
</dbReference>
<dbReference type="Pfam" id="PF00117">
    <property type="entry name" value="GATase"/>
    <property type="match status" value="1"/>
</dbReference>
<feature type="domain" description="Glutamine amidotransferase" evidence="1">
    <location>
        <begin position="73"/>
        <end position="169"/>
    </location>
</feature>
<dbReference type="PANTHER" id="PTHR42695:SF5">
    <property type="entry name" value="GLUTAMINE AMIDOTRANSFERASE YLR126C-RELATED"/>
    <property type="match status" value="1"/>
</dbReference>
<dbReference type="RefSeq" id="WP_319953123.1">
    <property type="nucleotide sequence ID" value="NZ_JAXAVX010000002.1"/>
</dbReference>
<evidence type="ECO:0000259" key="1">
    <source>
        <dbReference type="Pfam" id="PF00117"/>
    </source>
</evidence>